<feature type="domain" description="HpcH/HpaI aldolase/citrate lyase" evidence="7">
    <location>
        <begin position="10"/>
        <end position="228"/>
    </location>
</feature>
<dbReference type="HOGENOM" id="CLU_044864_0_1_5"/>
<evidence type="ECO:0000259" key="7">
    <source>
        <dbReference type="Pfam" id="PF03328"/>
    </source>
</evidence>
<dbReference type="RefSeq" id="WP_012110325.1">
    <property type="nucleotide sequence ID" value="NC_009719.1"/>
</dbReference>
<gene>
    <name evidence="8" type="ordered locus">Plav_1428</name>
</gene>
<dbReference type="GO" id="GO:0000287">
    <property type="term" value="F:magnesium ion binding"/>
    <property type="evidence" value="ECO:0007669"/>
    <property type="project" value="TreeGrafter"/>
</dbReference>
<evidence type="ECO:0000256" key="5">
    <source>
        <dbReference type="PIRSR" id="PIRSR015582-1"/>
    </source>
</evidence>
<accession>A7HT15</accession>
<feature type="binding site" evidence="5">
    <location>
        <position position="129"/>
    </location>
    <ligand>
        <name>substrate</name>
    </ligand>
</feature>
<dbReference type="eggNOG" id="COG2301">
    <property type="taxonomic scope" value="Bacteria"/>
</dbReference>
<organism evidence="8 9">
    <name type="scientific">Parvibaculum lavamentivorans (strain DS-1 / DSM 13023 / NCIMB 13966)</name>
    <dbReference type="NCBI Taxonomy" id="402881"/>
    <lineage>
        <taxon>Bacteria</taxon>
        <taxon>Pseudomonadati</taxon>
        <taxon>Pseudomonadota</taxon>
        <taxon>Alphaproteobacteria</taxon>
        <taxon>Hyphomicrobiales</taxon>
        <taxon>Parvibaculaceae</taxon>
        <taxon>Parvibaculum</taxon>
    </lineage>
</organism>
<comment type="cofactor">
    <cofactor evidence="1">
        <name>Mg(2+)</name>
        <dbReference type="ChEBI" id="CHEBI:18420"/>
    </cofactor>
</comment>
<dbReference type="InterPro" id="IPR005000">
    <property type="entry name" value="Aldolase/citrate-lyase_domain"/>
</dbReference>
<proteinExistence type="inferred from homology"/>
<name>A7HT15_PARL1</name>
<dbReference type="PANTHER" id="PTHR32308:SF10">
    <property type="entry name" value="CITRATE LYASE SUBUNIT BETA"/>
    <property type="match status" value="1"/>
</dbReference>
<dbReference type="InterPro" id="IPR011206">
    <property type="entry name" value="Citrate_lyase_beta/mcl1/mcl2"/>
</dbReference>
<evidence type="ECO:0000313" key="9">
    <source>
        <dbReference type="Proteomes" id="UP000006377"/>
    </source>
</evidence>
<keyword evidence="8" id="KW-0456">Lyase</keyword>
<dbReference type="EC" id="4.1.3.34" evidence="8"/>
<comment type="similarity">
    <text evidence="2">Belongs to the HpcH/HpaI aldolase family.</text>
</comment>
<evidence type="ECO:0000256" key="2">
    <source>
        <dbReference type="ARBA" id="ARBA00005568"/>
    </source>
</evidence>
<dbReference type="KEGG" id="pla:Plav_1428"/>
<evidence type="ECO:0000256" key="4">
    <source>
        <dbReference type="ARBA" id="ARBA00022842"/>
    </source>
</evidence>
<dbReference type="SUPFAM" id="SSF51621">
    <property type="entry name" value="Phosphoenolpyruvate/pyruvate domain"/>
    <property type="match status" value="1"/>
</dbReference>
<dbReference type="GO" id="GO:0006107">
    <property type="term" value="P:oxaloacetate metabolic process"/>
    <property type="evidence" value="ECO:0007669"/>
    <property type="project" value="TreeGrafter"/>
</dbReference>
<keyword evidence="9" id="KW-1185">Reference proteome</keyword>
<protein>
    <submittedName>
        <fullName evidence="8">Citryl-CoA lyase</fullName>
        <ecNumber evidence="8">4.1.3.34</ecNumber>
    </submittedName>
</protein>
<dbReference type="PIRSF" id="PIRSF015582">
    <property type="entry name" value="Cit_lyase_B"/>
    <property type="match status" value="1"/>
</dbReference>
<evidence type="ECO:0000256" key="1">
    <source>
        <dbReference type="ARBA" id="ARBA00001946"/>
    </source>
</evidence>
<evidence type="ECO:0000256" key="6">
    <source>
        <dbReference type="PIRSR" id="PIRSR015582-2"/>
    </source>
</evidence>
<dbReference type="PANTHER" id="PTHR32308">
    <property type="entry name" value="LYASE BETA SUBUNIT, PUTATIVE (AFU_ORTHOLOGUE AFUA_4G13030)-RELATED"/>
    <property type="match status" value="1"/>
</dbReference>
<dbReference type="Gene3D" id="3.20.20.60">
    <property type="entry name" value="Phosphoenolpyruvate-binding domains"/>
    <property type="match status" value="1"/>
</dbReference>
<evidence type="ECO:0000256" key="3">
    <source>
        <dbReference type="ARBA" id="ARBA00022723"/>
    </source>
</evidence>
<sequence length="298" mass="31954">MADLAARPRRSVLYMPGSNGRALEKAREIPADALILDLEDAVAPDAKEEARNQVCAAVKLGGYGKREIIIRVNALDTPWGLDDIKAAVAAGPDAILVPKINSAADVERAENALSDAGALGRVQLWCMIETPLAMLNIQSIAQKAREPGSRMCVWVMGTNDIAKELRAAHTPDRVPMLASLGLALLAARAYGLVILDGVYNDIKNDEGFAAICEHGRDMGFDGKTLIHPSQVGPCNTIFSPDPETVDFARKTIEAFEQPENKGKGVLKVDGKMVEILHAEIAKRTVAIADAIRELEAAS</sequence>
<feature type="binding site" evidence="5">
    <location>
        <position position="71"/>
    </location>
    <ligand>
        <name>substrate</name>
    </ligand>
</feature>
<dbReference type="STRING" id="402881.Plav_1428"/>
<dbReference type="Proteomes" id="UP000006377">
    <property type="component" value="Chromosome"/>
</dbReference>
<feature type="binding site" evidence="6">
    <location>
        <position position="129"/>
    </location>
    <ligand>
        <name>Mg(2+)</name>
        <dbReference type="ChEBI" id="CHEBI:18420"/>
    </ligand>
</feature>
<evidence type="ECO:0000313" key="8">
    <source>
        <dbReference type="EMBL" id="ABS63048.1"/>
    </source>
</evidence>
<dbReference type="InterPro" id="IPR040442">
    <property type="entry name" value="Pyrv_kinase-like_dom_sf"/>
</dbReference>
<dbReference type="OrthoDB" id="9800547at2"/>
<dbReference type="GO" id="GO:0008816">
    <property type="term" value="F:citryl-CoA lyase activity"/>
    <property type="evidence" value="ECO:0007669"/>
    <property type="project" value="UniProtKB-EC"/>
</dbReference>
<keyword evidence="4 6" id="KW-0460">Magnesium</keyword>
<dbReference type="InterPro" id="IPR015813">
    <property type="entry name" value="Pyrv/PenolPyrv_kinase-like_dom"/>
</dbReference>
<dbReference type="EMBL" id="CP000774">
    <property type="protein sequence ID" value="ABS63048.1"/>
    <property type="molecule type" value="Genomic_DNA"/>
</dbReference>
<feature type="binding site" evidence="6">
    <location>
        <position position="160"/>
    </location>
    <ligand>
        <name>Mg(2+)</name>
        <dbReference type="ChEBI" id="CHEBI:18420"/>
    </ligand>
</feature>
<keyword evidence="3 6" id="KW-0479">Metal-binding</keyword>
<reference evidence="8 9" key="1">
    <citation type="journal article" date="2011" name="Stand. Genomic Sci.">
        <title>Complete genome sequence of Parvibaculum lavamentivorans type strain (DS-1(T)).</title>
        <authorList>
            <person name="Schleheck D."/>
            <person name="Weiss M."/>
            <person name="Pitluck S."/>
            <person name="Bruce D."/>
            <person name="Land M.L."/>
            <person name="Han S."/>
            <person name="Saunders E."/>
            <person name="Tapia R."/>
            <person name="Detter C."/>
            <person name="Brettin T."/>
            <person name="Han J."/>
            <person name="Woyke T."/>
            <person name="Goodwin L."/>
            <person name="Pennacchio L."/>
            <person name="Nolan M."/>
            <person name="Cook A.M."/>
            <person name="Kjelleberg S."/>
            <person name="Thomas T."/>
        </authorList>
    </citation>
    <scope>NUCLEOTIDE SEQUENCE [LARGE SCALE GENOMIC DNA]</scope>
    <source>
        <strain evidence="9">DS-1 / DSM 13023 / NCIMB 13966</strain>
    </source>
</reference>
<dbReference type="AlphaFoldDB" id="A7HT15"/>
<dbReference type="Pfam" id="PF03328">
    <property type="entry name" value="HpcH_HpaI"/>
    <property type="match status" value="1"/>
</dbReference>